<proteinExistence type="predicted"/>
<feature type="transmembrane region" description="Helical" evidence="1">
    <location>
        <begin position="6"/>
        <end position="29"/>
    </location>
</feature>
<dbReference type="InterPro" id="IPR013766">
    <property type="entry name" value="Thioredoxin_domain"/>
</dbReference>
<dbReference type="RefSeq" id="WP_209975462.1">
    <property type="nucleotide sequence ID" value="NZ_JAGGLB010000019.1"/>
</dbReference>
<dbReference type="Gene3D" id="3.40.30.10">
    <property type="entry name" value="Glutaredoxin"/>
    <property type="match status" value="1"/>
</dbReference>
<dbReference type="SUPFAM" id="SSF52833">
    <property type="entry name" value="Thioredoxin-like"/>
    <property type="match status" value="1"/>
</dbReference>
<keyword evidence="4" id="KW-1185">Reference proteome</keyword>
<sequence length="189" mass="21676">MNVTELFLISYVFLWIFMIVCSIILMFFIREKITVMKKPRNTLAYSDYGLEVGTMFPLKSLVSVQGQNIHINPLNKGTVILFTSINCDVCKQIYPLLSKLNRKYQDISIVTMMLSEDKQMIASLIEQYKIDTPVVQVSSVEDLDAYATRRFPFAYVLSDAGHVVFKGVVNIEEHFDALIYKIKELKVAV</sequence>
<accession>A0ABS4J2P9</accession>
<dbReference type="InterPro" id="IPR012336">
    <property type="entry name" value="Thioredoxin-like_fold"/>
</dbReference>
<reference evidence="3 4" key="1">
    <citation type="submission" date="2021-03" db="EMBL/GenBank/DDBJ databases">
        <title>Genomic Encyclopedia of Type Strains, Phase IV (KMG-IV): sequencing the most valuable type-strain genomes for metagenomic binning, comparative biology and taxonomic classification.</title>
        <authorList>
            <person name="Goeker M."/>
        </authorList>
    </citation>
    <scope>NUCLEOTIDE SEQUENCE [LARGE SCALE GENOMIC DNA]</scope>
    <source>
        <strain evidence="3 4">DSM 26048</strain>
    </source>
</reference>
<protein>
    <submittedName>
        <fullName evidence="3">Methylamine dehydrogenase accessory protein MauD</fullName>
    </submittedName>
</protein>
<keyword evidence="1" id="KW-0812">Transmembrane</keyword>
<evidence type="ECO:0000313" key="4">
    <source>
        <dbReference type="Proteomes" id="UP001519287"/>
    </source>
</evidence>
<feature type="domain" description="Thioredoxin" evidence="2">
    <location>
        <begin position="50"/>
        <end position="187"/>
    </location>
</feature>
<evidence type="ECO:0000313" key="3">
    <source>
        <dbReference type="EMBL" id="MBP1993580.1"/>
    </source>
</evidence>
<evidence type="ECO:0000259" key="2">
    <source>
        <dbReference type="PROSITE" id="PS51352"/>
    </source>
</evidence>
<name>A0ABS4J2P9_9BACL</name>
<dbReference type="PROSITE" id="PS51352">
    <property type="entry name" value="THIOREDOXIN_2"/>
    <property type="match status" value="1"/>
</dbReference>
<gene>
    <name evidence="3" type="ORF">J2Z66_005202</name>
</gene>
<dbReference type="InterPro" id="IPR036249">
    <property type="entry name" value="Thioredoxin-like_sf"/>
</dbReference>
<comment type="caution">
    <text evidence="3">The sequence shown here is derived from an EMBL/GenBank/DDBJ whole genome shotgun (WGS) entry which is preliminary data.</text>
</comment>
<evidence type="ECO:0000256" key="1">
    <source>
        <dbReference type="SAM" id="Phobius"/>
    </source>
</evidence>
<dbReference type="Pfam" id="PF13905">
    <property type="entry name" value="Thioredoxin_8"/>
    <property type="match status" value="1"/>
</dbReference>
<keyword evidence="1" id="KW-0472">Membrane</keyword>
<dbReference type="Proteomes" id="UP001519287">
    <property type="component" value="Unassembled WGS sequence"/>
</dbReference>
<dbReference type="EMBL" id="JAGGLB010000019">
    <property type="protein sequence ID" value="MBP1993580.1"/>
    <property type="molecule type" value="Genomic_DNA"/>
</dbReference>
<keyword evidence="1" id="KW-1133">Transmembrane helix</keyword>
<organism evidence="3 4">
    <name type="scientific">Paenibacillus eucommiae</name>
    <dbReference type="NCBI Taxonomy" id="1355755"/>
    <lineage>
        <taxon>Bacteria</taxon>
        <taxon>Bacillati</taxon>
        <taxon>Bacillota</taxon>
        <taxon>Bacilli</taxon>
        <taxon>Bacillales</taxon>
        <taxon>Paenibacillaceae</taxon>
        <taxon>Paenibacillus</taxon>
    </lineage>
</organism>